<sequence length="130" mass="14596">MGTPCAIGMKMADESVRAIRCNYDGYVAGAGVILAGRYTEPAKIKALLALGDLSQLAEELTACVAYHRDRHEPMRPARRFACVDEYQYLAEGEMSADYLYVYDDGKWLVYGLYNVAEWVQVEVKVVDKDE</sequence>
<evidence type="ECO:0000313" key="1">
    <source>
        <dbReference type="EMBL" id="MPM85718.1"/>
    </source>
</evidence>
<protein>
    <submittedName>
        <fullName evidence="1">Uncharacterized protein</fullName>
    </submittedName>
</protein>
<reference evidence="1" key="1">
    <citation type="submission" date="2019-08" db="EMBL/GenBank/DDBJ databases">
        <authorList>
            <person name="Kucharzyk K."/>
            <person name="Murdoch R.W."/>
            <person name="Higgins S."/>
            <person name="Loffler F."/>
        </authorList>
    </citation>
    <scope>NUCLEOTIDE SEQUENCE</scope>
</reference>
<organism evidence="1">
    <name type="scientific">bioreactor metagenome</name>
    <dbReference type="NCBI Taxonomy" id="1076179"/>
    <lineage>
        <taxon>unclassified sequences</taxon>
        <taxon>metagenomes</taxon>
        <taxon>ecological metagenomes</taxon>
    </lineage>
</organism>
<proteinExistence type="predicted"/>
<dbReference type="EMBL" id="VSSQ01033940">
    <property type="protein sequence ID" value="MPM85718.1"/>
    <property type="molecule type" value="Genomic_DNA"/>
</dbReference>
<name>A0A645D9K0_9ZZZZ</name>
<gene>
    <name evidence="1" type="ORF">SDC9_132799</name>
</gene>
<dbReference type="AlphaFoldDB" id="A0A645D9K0"/>
<accession>A0A645D9K0</accession>
<comment type="caution">
    <text evidence="1">The sequence shown here is derived from an EMBL/GenBank/DDBJ whole genome shotgun (WGS) entry which is preliminary data.</text>
</comment>